<name>A0A1X7AJ49_9GAMM</name>
<dbReference type="InterPro" id="IPR029058">
    <property type="entry name" value="AB_hydrolase_fold"/>
</dbReference>
<dbReference type="InterPro" id="IPR000073">
    <property type="entry name" value="AB_hydrolase_1"/>
</dbReference>
<keyword evidence="3" id="KW-1185">Reference proteome</keyword>
<dbReference type="AlphaFoldDB" id="A0A1X7AJ49"/>
<dbReference type="EC" id="3.1.1.-" evidence="2"/>
<dbReference type="InterPro" id="IPR051044">
    <property type="entry name" value="MAG_DAG_Lipase"/>
</dbReference>
<dbReference type="EMBL" id="FWPT01000004">
    <property type="protein sequence ID" value="SMA45984.1"/>
    <property type="molecule type" value="Genomic_DNA"/>
</dbReference>
<accession>A0A1X7AJ49</accession>
<proteinExistence type="predicted"/>
<dbReference type="GO" id="GO:0016787">
    <property type="term" value="F:hydrolase activity"/>
    <property type="evidence" value="ECO:0007669"/>
    <property type="project" value="UniProtKB-KW"/>
</dbReference>
<dbReference type="Pfam" id="PF12146">
    <property type="entry name" value="Hydrolase_4"/>
    <property type="match status" value="1"/>
</dbReference>
<dbReference type="InterPro" id="IPR022742">
    <property type="entry name" value="Hydrolase_4"/>
</dbReference>
<keyword evidence="2" id="KW-0378">Hydrolase</keyword>
<organism evidence="2 3">
    <name type="scientific">Parendozoicomonas haliclonae</name>
    <dbReference type="NCBI Taxonomy" id="1960125"/>
    <lineage>
        <taxon>Bacteria</taxon>
        <taxon>Pseudomonadati</taxon>
        <taxon>Pseudomonadota</taxon>
        <taxon>Gammaproteobacteria</taxon>
        <taxon>Oceanospirillales</taxon>
        <taxon>Endozoicomonadaceae</taxon>
        <taxon>Parendozoicomonas</taxon>
    </lineage>
</organism>
<reference evidence="2 3" key="1">
    <citation type="submission" date="2017-03" db="EMBL/GenBank/DDBJ databases">
        <authorList>
            <person name="Afonso C.L."/>
            <person name="Miller P.J."/>
            <person name="Scott M.A."/>
            <person name="Spackman E."/>
            <person name="Goraichik I."/>
            <person name="Dimitrov K.M."/>
            <person name="Suarez D.L."/>
            <person name="Swayne D.E."/>
        </authorList>
    </citation>
    <scope>NUCLEOTIDE SEQUENCE [LARGE SCALE GENOMIC DNA]</scope>
    <source>
        <strain evidence="2">SB41UT1</strain>
    </source>
</reference>
<gene>
    <name evidence="2" type="primary">ytpA_2</name>
    <name evidence="2" type="ORF">EHSB41UT_02053</name>
</gene>
<dbReference type="PRINTS" id="PR00111">
    <property type="entry name" value="ABHYDROLASE"/>
</dbReference>
<evidence type="ECO:0000313" key="3">
    <source>
        <dbReference type="Proteomes" id="UP000196573"/>
    </source>
</evidence>
<dbReference type="OrthoDB" id="5614837at2"/>
<feature type="domain" description="Serine aminopeptidase S33" evidence="1">
    <location>
        <begin position="75"/>
        <end position="308"/>
    </location>
</feature>
<dbReference type="Gene3D" id="3.40.50.1820">
    <property type="entry name" value="alpha/beta hydrolase"/>
    <property type="match status" value="1"/>
</dbReference>
<sequence length="324" mass="37191">MKPQRPVPDGQRLQQFKSGLEPLSVNSTLPDHLEYYLDAYGLNFQKDFAGLTYHCGYLTVDANQLFCQTWIQPDNTKGTMFILHGYYDHAGLYGHVIRFFLEQGYSVFAFDEPGHGLSDGAPANIESFSHYTTAVRQCLNWAVEHHLPQPFHLCGQSMGGAIITELLVAEECGREEFPLDKVILLAPLIRPLSWRWGWVQYQFIRHFVKQIPRSPSRSSSDQSFLSFLHKEPLQHQILPVGWVGAMSRWIKNIEKVQSACDFDVLIVQGQQDGTVDWQHNMPIYQRLYKSAKIHFIPEGQHNLANENEAIRKGFFDWLAVELKG</sequence>
<dbReference type="Proteomes" id="UP000196573">
    <property type="component" value="Unassembled WGS sequence"/>
</dbReference>
<evidence type="ECO:0000259" key="1">
    <source>
        <dbReference type="Pfam" id="PF12146"/>
    </source>
</evidence>
<dbReference type="PANTHER" id="PTHR11614">
    <property type="entry name" value="PHOSPHOLIPASE-RELATED"/>
    <property type="match status" value="1"/>
</dbReference>
<evidence type="ECO:0000313" key="2">
    <source>
        <dbReference type="EMBL" id="SMA45984.1"/>
    </source>
</evidence>
<protein>
    <submittedName>
        <fullName evidence="2">Phospholipase YtpA</fullName>
        <ecNumber evidence="2">3.1.1.-</ecNumber>
    </submittedName>
</protein>
<dbReference type="SUPFAM" id="SSF53474">
    <property type="entry name" value="alpha/beta-Hydrolases"/>
    <property type="match status" value="1"/>
</dbReference>
<dbReference type="RefSeq" id="WP_087109483.1">
    <property type="nucleotide sequence ID" value="NZ_CBCSCN010000002.1"/>
</dbReference>